<dbReference type="InterPro" id="IPR045555">
    <property type="entry name" value="VMAP-M0"/>
</dbReference>
<comment type="caution">
    <text evidence="4">The sequence shown here is derived from an EMBL/GenBank/DDBJ whole genome shotgun (WGS) entry which is preliminary data.</text>
</comment>
<gene>
    <name evidence="4" type="ORF">Vau01_007590</name>
</gene>
<evidence type="ECO:0000259" key="3">
    <source>
        <dbReference type="Pfam" id="PF20028"/>
    </source>
</evidence>
<name>A0A8J3Z193_9ACTN</name>
<dbReference type="InterPro" id="IPR035994">
    <property type="entry name" value="Nucleoside_phosphorylase_sf"/>
</dbReference>
<reference evidence="4" key="1">
    <citation type="submission" date="2021-01" db="EMBL/GenBank/DDBJ databases">
        <title>Whole genome shotgun sequence of Virgisporangium aurantiacum NBRC 16421.</title>
        <authorList>
            <person name="Komaki H."/>
            <person name="Tamura T."/>
        </authorList>
    </citation>
    <scope>NUCLEOTIDE SEQUENCE</scope>
    <source>
        <strain evidence="4">NBRC 16421</strain>
    </source>
</reference>
<dbReference type="GO" id="GO:0003824">
    <property type="term" value="F:catalytic activity"/>
    <property type="evidence" value="ECO:0007669"/>
    <property type="project" value="InterPro"/>
</dbReference>
<evidence type="ECO:0000313" key="5">
    <source>
        <dbReference type="Proteomes" id="UP000612585"/>
    </source>
</evidence>
<feature type="domain" description="vWA-MoxR associated protein middle region 0" evidence="2">
    <location>
        <begin position="329"/>
        <end position="432"/>
    </location>
</feature>
<protein>
    <recommendedName>
        <fullName evidence="6">Nucleoside phosphorylase</fullName>
    </recommendedName>
</protein>
<dbReference type="InterPro" id="IPR000845">
    <property type="entry name" value="Nucleoside_phosphorylase_d"/>
</dbReference>
<keyword evidence="5" id="KW-1185">Reference proteome</keyword>
<organism evidence="4 5">
    <name type="scientific">Virgisporangium aurantiacum</name>
    <dbReference type="NCBI Taxonomy" id="175570"/>
    <lineage>
        <taxon>Bacteria</taxon>
        <taxon>Bacillati</taxon>
        <taxon>Actinomycetota</taxon>
        <taxon>Actinomycetes</taxon>
        <taxon>Micromonosporales</taxon>
        <taxon>Micromonosporaceae</taxon>
        <taxon>Virgisporangium</taxon>
    </lineage>
</organism>
<dbReference type="Pfam" id="PF01048">
    <property type="entry name" value="PNP_UDP_1"/>
    <property type="match status" value="1"/>
</dbReference>
<feature type="domain" description="vWA-MoxR associated protein C-terminal" evidence="3">
    <location>
        <begin position="464"/>
        <end position="695"/>
    </location>
</feature>
<dbReference type="Pfam" id="PF19916">
    <property type="entry name" value="VMAP-M0"/>
    <property type="match status" value="1"/>
</dbReference>
<evidence type="ECO:0000259" key="1">
    <source>
        <dbReference type="Pfam" id="PF01048"/>
    </source>
</evidence>
<feature type="domain" description="Nucleoside phosphorylase" evidence="1">
    <location>
        <begin position="23"/>
        <end position="290"/>
    </location>
</feature>
<dbReference type="InterPro" id="IPR053137">
    <property type="entry name" value="NLR-like"/>
</dbReference>
<dbReference type="InterPro" id="IPR045450">
    <property type="entry name" value="VMAP_C"/>
</dbReference>
<dbReference type="EMBL" id="BOPG01000005">
    <property type="protein sequence ID" value="GIJ53243.1"/>
    <property type="molecule type" value="Genomic_DNA"/>
</dbReference>
<dbReference type="PANTHER" id="PTHR46082">
    <property type="entry name" value="ATP/GTP-BINDING PROTEIN-RELATED"/>
    <property type="match status" value="1"/>
</dbReference>
<dbReference type="GO" id="GO:0009116">
    <property type="term" value="P:nucleoside metabolic process"/>
    <property type="evidence" value="ECO:0007669"/>
    <property type="project" value="InterPro"/>
</dbReference>
<accession>A0A8J3Z193</accession>
<proteinExistence type="predicted"/>
<evidence type="ECO:0000313" key="4">
    <source>
        <dbReference type="EMBL" id="GIJ53243.1"/>
    </source>
</evidence>
<dbReference type="Pfam" id="PF20028">
    <property type="entry name" value="VMAP-C"/>
    <property type="match status" value="1"/>
</dbReference>
<sequence length="706" mass="77672">MSWAAVTAPTFGAQSSDFRDDVTIGIVAALPVESAAMVNLIADTAEIRYEGDPNDYRVGHLDSAVPGRPHRVVLTVMANDNTRNAATVCTDMLRTFPRIRCVVLTGIAGGVPAPDQPARHVRLGDVVVAVDGIADYGHIRQVPGSPQQRRPAAEPSADLVRAVRRIQEKEYREPLDWPRLLTPVHDQPMAVFARPPASTDRLFKAGTPIDHPPRAESGHREGVPKVHYGRIGTGDTLLLDERRRDTLADRHRVIAFEMEAAGVIVSAASRGIGWFMVRGIVDYCAEPRDERWFPCASLAAAGYLRAVLAECRPFPVLRSAAGSGALALLPDPELDVLRGLLDDVSGLDLAAVWRAAIGKLTPVPDRPPTTALELFTHLAGVNAGADGVPPVLALAEEIAERVEHRTGAKLRAWVDDVAERYHLAEAMAAHRAAAQRRRQCADEGPAVQPCVVIQVERDGIDPERCEVRYWIQRTATSWQPEPGEPRQTAFRRVEQAMEAAIRHAETVWWHSADPVLVEMLLPTDLIDEAVEWWHTELEEPAPTPLCVDYPVVVRSLDRMRAGYRHRVWANRWKALWRHPPRHRPYWGRVGGEPDLPGWNARLRDDPDLTTVVLSGSPRDDAGRDELRSALNAGIPVVLWDRRAPAEPVPAEVIAGLLRGDPAELPNRVRALRKEAAVSAGTAHTGRHIALLWDDPNRTVHDGGPSA</sequence>
<evidence type="ECO:0008006" key="6">
    <source>
        <dbReference type="Google" id="ProtNLM"/>
    </source>
</evidence>
<dbReference type="Gene3D" id="3.40.50.1580">
    <property type="entry name" value="Nucleoside phosphorylase domain"/>
    <property type="match status" value="1"/>
</dbReference>
<dbReference type="AlphaFoldDB" id="A0A8J3Z193"/>
<dbReference type="SUPFAM" id="SSF53167">
    <property type="entry name" value="Purine and uridine phosphorylases"/>
    <property type="match status" value="1"/>
</dbReference>
<evidence type="ECO:0000259" key="2">
    <source>
        <dbReference type="Pfam" id="PF19916"/>
    </source>
</evidence>
<dbReference type="Proteomes" id="UP000612585">
    <property type="component" value="Unassembled WGS sequence"/>
</dbReference>
<dbReference type="PANTHER" id="PTHR46082:SF6">
    <property type="entry name" value="AAA+ ATPASE DOMAIN-CONTAINING PROTEIN-RELATED"/>
    <property type="match status" value="1"/>
</dbReference>